<reference evidence="3 4" key="1">
    <citation type="submission" date="2016-10" db="EMBL/GenBank/DDBJ databases">
        <authorList>
            <person name="de Groot N.N."/>
        </authorList>
    </citation>
    <scope>NUCLEOTIDE SEQUENCE [LARGE SCALE GENOMIC DNA]</scope>
    <source>
        <strain evidence="3 4">AA1</strain>
    </source>
</reference>
<gene>
    <name evidence="3" type="ORF">SAMN05216233_109179</name>
</gene>
<dbReference type="Pfam" id="PF12571">
    <property type="entry name" value="Phage_tail_fib"/>
    <property type="match status" value="1"/>
</dbReference>
<feature type="domain" description="Phage tail fibre protein N-terminal" evidence="2">
    <location>
        <begin position="3"/>
        <end position="158"/>
    </location>
</feature>
<keyword evidence="4" id="KW-1185">Reference proteome</keyword>
<dbReference type="InterPro" id="IPR022225">
    <property type="entry name" value="Phage_tail_fibre_N"/>
</dbReference>
<dbReference type="Pfam" id="PF07484">
    <property type="entry name" value="Collar"/>
    <property type="match status" value="1"/>
</dbReference>
<evidence type="ECO:0000313" key="3">
    <source>
        <dbReference type="EMBL" id="SCY45870.1"/>
    </source>
</evidence>
<feature type="domain" description="Phage tail collar" evidence="1">
    <location>
        <begin position="212"/>
        <end position="253"/>
    </location>
</feature>
<accession>A0A1G5G3Q9</accession>
<protein>
    <submittedName>
        <fullName evidence="3">Phage Tail Collar Domain</fullName>
    </submittedName>
</protein>
<dbReference type="InterPro" id="IPR011083">
    <property type="entry name" value="Phage_tail_collar_dom"/>
</dbReference>
<sequence length="361" mass="39122">MSSAITALGQTRINQLRGEENPLVIDRMVLALVPGLDPSQPVDRNQQMPDPAHVVHTYQIPAEFKGYVNPDQVVYSMILGSDVGDFSFNWIGTVEAVTGNVISVTTTPETPKRKTDLASNTTGNNITRNVMMQFQDAQALTGVSISAETWQFDYRADLEALKKKVVEKDDQGNVAIAGNVSIGDTRVSFHEPGDDINLSYVPTNAEMTRRRMLERNGASLLRADYPELFEKISTMYGAIDGDHFSLPDDRGLFERIWDHGAGIDPDTAGRTDRGDGTKGDNVGTGQGAIFEDHRHYITNSLGSGGTNSGMVYGAGAVANLGVLTVGNGNIGQPWFAGSVWGTSGGSETRPINRYKWGGIFY</sequence>
<dbReference type="Gene3D" id="3.90.1340.10">
    <property type="entry name" value="Phage tail collar domain"/>
    <property type="match status" value="1"/>
</dbReference>
<evidence type="ECO:0000259" key="1">
    <source>
        <dbReference type="Pfam" id="PF07484"/>
    </source>
</evidence>
<organism evidence="3 4">
    <name type="scientific">Desulfoluna spongiiphila</name>
    <dbReference type="NCBI Taxonomy" id="419481"/>
    <lineage>
        <taxon>Bacteria</taxon>
        <taxon>Pseudomonadati</taxon>
        <taxon>Thermodesulfobacteriota</taxon>
        <taxon>Desulfobacteria</taxon>
        <taxon>Desulfobacterales</taxon>
        <taxon>Desulfolunaceae</taxon>
        <taxon>Desulfoluna</taxon>
    </lineage>
</organism>
<dbReference type="STRING" id="419481.SAMN05216233_109179"/>
<evidence type="ECO:0000313" key="4">
    <source>
        <dbReference type="Proteomes" id="UP000198870"/>
    </source>
</evidence>
<dbReference type="AlphaFoldDB" id="A0A1G5G3Q9"/>
<evidence type="ECO:0000259" key="2">
    <source>
        <dbReference type="Pfam" id="PF12571"/>
    </source>
</evidence>
<dbReference type="RefSeq" id="WP_175469781.1">
    <property type="nucleotide sequence ID" value="NZ_FMUX01000009.1"/>
</dbReference>
<dbReference type="SUPFAM" id="SSF88874">
    <property type="entry name" value="Receptor-binding domain of short tail fibre protein gp12"/>
    <property type="match status" value="1"/>
</dbReference>
<proteinExistence type="predicted"/>
<dbReference type="InterPro" id="IPR037053">
    <property type="entry name" value="Phage_tail_collar_dom_sf"/>
</dbReference>
<dbReference type="EMBL" id="FMUX01000009">
    <property type="protein sequence ID" value="SCY45870.1"/>
    <property type="molecule type" value="Genomic_DNA"/>
</dbReference>
<name>A0A1G5G3Q9_9BACT</name>
<dbReference type="Proteomes" id="UP000198870">
    <property type="component" value="Unassembled WGS sequence"/>
</dbReference>